<sequence>MEETKEGGDTNSSQSEQEISEDNQSLIRDSLISSLTPSYLLMSSYNSYISRFEQITSSSGSNSSSSSSSSSSNETSESEDEDEERKENLSVSISE</sequence>
<protein>
    <submittedName>
        <fullName evidence="2">Uncharacterized protein</fullName>
    </submittedName>
</protein>
<dbReference type="OMA" id="RKVIRQN"/>
<reference evidence="2" key="1">
    <citation type="submission" date="2021-01" db="EMBL/GenBank/DDBJ databases">
        <authorList>
            <consortium name="Genoscope - CEA"/>
            <person name="William W."/>
        </authorList>
    </citation>
    <scope>NUCLEOTIDE SEQUENCE</scope>
</reference>
<dbReference type="OrthoDB" id="312012at2759"/>
<evidence type="ECO:0000256" key="1">
    <source>
        <dbReference type="SAM" id="MobiDB-lite"/>
    </source>
</evidence>
<comment type="caution">
    <text evidence="2">The sequence shown here is derived from an EMBL/GenBank/DDBJ whole genome shotgun (WGS) entry which is preliminary data.</text>
</comment>
<organism evidence="2 3">
    <name type="scientific">Paramecium octaurelia</name>
    <dbReference type="NCBI Taxonomy" id="43137"/>
    <lineage>
        <taxon>Eukaryota</taxon>
        <taxon>Sar</taxon>
        <taxon>Alveolata</taxon>
        <taxon>Ciliophora</taxon>
        <taxon>Intramacronucleata</taxon>
        <taxon>Oligohymenophorea</taxon>
        <taxon>Peniculida</taxon>
        <taxon>Parameciidae</taxon>
        <taxon>Paramecium</taxon>
    </lineage>
</organism>
<proteinExistence type="predicted"/>
<accession>A0A8S1VQS1</accession>
<feature type="region of interest" description="Disordered" evidence="1">
    <location>
        <begin position="1"/>
        <end position="25"/>
    </location>
</feature>
<name>A0A8S1VQS1_PAROT</name>
<gene>
    <name evidence="2" type="ORF">POCTA_138.1.T0720268</name>
</gene>
<feature type="compositionally biased region" description="Low complexity" evidence="1">
    <location>
        <begin position="56"/>
        <end position="75"/>
    </location>
</feature>
<feature type="compositionally biased region" description="Polar residues" evidence="1">
    <location>
        <begin position="9"/>
        <end position="25"/>
    </location>
</feature>
<feature type="region of interest" description="Disordered" evidence="1">
    <location>
        <begin position="55"/>
        <end position="95"/>
    </location>
</feature>
<dbReference type="Proteomes" id="UP000683925">
    <property type="component" value="Unassembled WGS sequence"/>
</dbReference>
<evidence type="ECO:0000313" key="3">
    <source>
        <dbReference type="Proteomes" id="UP000683925"/>
    </source>
</evidence>
<dbReference type="EMBL" id="CAJJDP010000071">
    <property type="protein sequence ID" value="CAD8179377.1"/>
    <property type="molecule type" value="Genomic_DNA"/>
</dbReference>
<dbReference type="AlphaFoldDB" id="A0A8S1VQS1"/>
<keyword evidence="3" id="KW-1185">Reference proteome</keyword>
<evidence type="ECO:0000313" key="2">
    <source>
        <dbReference type="EMBL" id="CAD8179377.1"/>
    </source>
</evidence>